<organism evidence="6 7">
    <name type="scientific">Daphnia galeata</name>
    <dbReference type="NCBI Taxonomy" id="27404"/>
    <lineage>
        <taxon>Eukaryota</taxon>
        <taxon>Metazoa</taxon>
        <taxon>Ecdysozoa</taxon>
        <taxon>Arthropoda</taxon>
        <taxon>Crustacea</taxon>
        <taxon>Branchiopoda</taxon>
        <taxon>Diplostraca</taxon>
        <taxon>Cladocera</taxon>
        <taxon>Anomopoda</taxon>
        <taxon>Daphniidae</taxon>
        <taxon>Daphnia</taxon>
    </lineage>
</organism>
<reference evidence="6" key="1">
    <citation type="submission" date="2021-11" db="EMBL/GenBank/DDBJ databases">
        <authorList>
            <person name="Schell T."/>
        </authorList>
    </citation>
    <scope>NUCLEOTIDE SEQUENCE</scope>
    <source>
        <strain evidence="6">M5</strain>
    </source>
</reference>
<evidence type="ECO:0000259" key="5">
    <source>
        <dbReference type="Pfam" id="PF19439"/>
    </source>
</evidence>
<feature type="region of interest" description="Disordered" evidence="3">
    <location>
        <begin position="800"/>
        <end position="857"/>
    </location>
</feature>
<dbReference type="GO" id="GO:0006914">
    <property type="term" value="P:autophagy"/>
    <property type="evidence" value="ECO:0007669"/>
    <property type="project" value="UniProtKB-KW"/>
</dbReference>
<keyword evidence="7" id="KW-1185">Reference proteome</keyword>
<dbReference type="EMBL" id="CAKKLH010000055">
    <property type="protein sequence ID" value="CAH0101247.1"/>
    <property type="molecule type" value="Genomic_DNA"/>
</dbReference>
<dbReference type="GO" id="GO:0016197">
    <property type="term" value="P:endosomal transport"/>
    <property type="evidence" value="ECO:0007669"/>
    <property type="project" value="TreeGrafter"/>
</dbReference>
<feature type="domain" description="FPL" evidence="4">
    <location>
        <begin position="51"/>
        <end position="198"/>
    </location>
</feature>
<dbReference type="PANTHER" id="PTHR21481">
    <property type="entry name" value="PROTEIN CLEC16A"/>
    <property type="match status" value="1"/>
</dbReference>
<name>A0A8J2WJU8_9CRUS</name>
<evidence type="ECO:0000256" key="2">
    <source>
        <dbReference type="ARBA" id="ARBA00023006"/>
    </source>
</evidence>
<accession>A0A8J2WJU8</accession>
<dbReference type="Proteomes" id="UP000789390">
    <property type="component" value="Unassembled WGS sequence"/>
</dbReference>
<dbReference type="GO" id="GO:0005794">
    <property type="term" value="C:Golgi apparatus"/>
    <property type="evidence" value="ECO:0007669"/>
    <property type="project" value="TreeGrafter"/>
</dbReference>
<feature type="compositionally biased region" description="Low complexity" evidence="3">
    <location>
        <begin position="834"/>
        <end position="850"/>
    </location>
</feature>
<gene>
    <name evidence="6" type="ORF">DGAL_LOCUS3575</name>
</gene>
<dbReference type="GO" id="GO:0007034">
    <property type="term" value="P:vacuolar transport"/>
    <property type="evidence" value="ECO:0007669"/>
    <property type="project" value="TreeGrafter"/>
</dbReference>
<comment type="similarity">
    <text evidence="1">Belongs to the CLEC16A/gop-1 family.</text>
</comment>
<keyword evidence="2" id="KW-0072">Autophagy</keyword>
<evidence type="ECO:0000256" key="3">
    <source>
        <dbReference type="SAM" id="MobiDB-lite"/>
    </source>
</evidence>
<comment type="caution">
    <text evidence="6">The sequence shown here is derived from an EMBL/GenBank/DDBJ whole genome shotgun (WGS) entry which is preliminary data.</text>
</comment>
<dbReference type="InterPro" id="IPR019155">
    <property type="entry name" value="CLEC16A/TT9_N"/>
</dbReference>
<dbReference type="GO" id="GO:1901096">
    <property type="term" value="P:regulation of autophagosome maturation"/>
    <property type="evidence" value="ECO:0007669"/>
    <property type="project" value="TreeGrafter"/>
</dbReference>
<evidence type="ECO:0000259" key="4">
    <source>
        <dbReference type="Pfam" id="PF09758"/>
    </source>
</evidence>
<evidence type="ECO:0000313" key="7">
    <source>
        <dbReference type="Proteomes" id="UP000789390"/>
    </source>
</evidence>
<dbReference type="InterPro" id="IPR039272">
    <property type="entry name" value="CLEC16A/TT9"/>
</dbReference>
<dbReference type="AlphaFoldDB" id="A0A8J2WJU8"/>
<dbReference type="InterPro" id="IPR045820">
    <property type="entry name" value="CLEC16A/TT9_C"/>
</dbReference>
<dbReference type="Pfam" id="PF19439">
    <property type="entry name" value="CLEC16A_C"/>
    <property type="match status" value="2"/>
</dbReference>
<protein>
    <submittedName>
        <fullName evidence="6">Uncharacterized protein</fullName>
    </submittedName>
</protein>
<evidence type="ECO:0000313" key="6">
    <source>
        <dbReference type="EMBL" id="CAH0101247.1"/>
    </source>
</evidence>
<proteinExistence type="inferred from homology"/>
<dbReference type="Pfam" id="PF09758">
    <property type="entry name" value="FPL"/>
    <property type="match status" value="1"/>
</dbReference>
<dbReference type="GO" id="GO:0005770">
    <property type="term" value="C:late endosome"/>
    <property type="evidence" value="ECO:0007669"/>
    <property type="project" value="TreeGrafter"/>
</dbReference>
<feature type="domain" description="CLEC16A/TT9 C-terminal" evidence="5">
    <location>
        <begin position="354"/>
        <end position="748"/>
    </location>
</feature>
<dbReference type="OrthoDB" id="294052at2759"/>
<evidence type="ECO:0000256" key="1">
    <source>
        <dbReference type="ARBA" id="ARBA00006441"/>
    </source>
</evidence>
<sequence>MFRSRSGSWFGGGGSKPKNPHSLEHLKYLYNVMIKNQTVSESNRSLLVESLRSITEILIWGDQNDSSVFDFFLEKNMLSFFLRIMKQKCGSFVCVQLLQTLNILFENIRNETSLYYLLSNNHVNCIIVHKFDFSDEEVMAYYISFLKTLSLKLNVHTIHFFFNENTNDFPLYTEAIKFFNHSESMVRIAVRTLTLNVYKVGDEAMLNFIRDRTAAPYFSNLVWFIGNHIVELDNCVRADADHQSRGRLSDLVAEHLDHIHYVNDILCLAIDNLNEVLVEQLFQRLLLPLYINSLNKGQVQMKSGDRPMVSRVVSLFLLSQIFLIIHHKPLVVTILRLLINFEESPALAIATVQDSNEAIEDNITDEEKEQRMSSSTAVISSESNNLTSHLETILDSLDPAENDYEALFGLSLLYAMGQNRGVNEDQPFWNTVEWKSILIGKLMLLLSSACQMISKIRPVTVDLAINLLIGVAVPNAPVLHGLDDKNLALLEQAKEESIMVARTFFKSEDMFLELFEAEVHEIIKRPLQVEYLLQDSSILLPPTGTPMTGIEFTKRLPCGEVERARRAIRVFVLMRRLSLAVSGEVETQLPLVCVQQCIKISDILDLNNSDLIACTVVNREGTRLRRFLVIDPNQLILVEPDSRRLGWGVCRFVGFLQDVEVTGDKDDSRCLHVTVHNSPTSSTFLSSRSPAHRLPQLAARFVFDDHIRCMAAKQRLSKGRIKARQRKMHLIGKLLDVNNSTPSSPPLGTLHAIRHDSITRHAFLSRGVAGNAVPPPGNAFPSPFGIRPIGYRRAPGLAVTGRLDTPVRPRSSSAHPTVQRGSGNKEAIPLTELSASADHSQSSDQQESSSVGQAANL</sequence>
<feature type="compositionally biased region" description="Polar residues" evidence="3">
    <location>
        <begin position="810"/>
        <end position="822"/>
    </location>
</feature>
<feature type="domain" description="CLEC16A/TT9 C-terminal" evidence="5">
    <location>
        <begin position="244"/>
        <end position="344"/>
    </location>
</feature>
<dbReference type="PANTHER" id="PTHR21481:SF0">
    <property type="entry name" value="PROTEIN CLEC16A"/>
    <property type="match status" value="1"/>
</dbReference>